<keyword evidence="4" id="KW-0732">Signal</keyword>
<dbReference type="GO" id="GO:0004556">
    <property type="term" value="F:alpha-amylase activity"/>
    <property type="evidence" value="ECO:0007669"/>
    <property type="project" value="TreeGrafter"/>
</dbReference>
<dbReference type="PANTHER" id="PTHR10357:SF184">
    <property type="entry name" value="OLIGO-1,6-GLUCOSIDASE 1"/>
    <property type="match status" value="1"/>
</dbReference>
<comment type="caution">
    <text evidence="6">The sequence shown here is derived from an EMBL/GenBank/DDBJ whole genome shotgun (WGS) entry which is preliminary data.</text>
</comment>
<organism evidence="6 7">
    <name type="scientific">Mucilaginibacter gracilis</name>
    <dbReference type="NCBI Taxonomy" id="423350"/>
    <lineage>
        <taxon>Bacteria</taxon>
        <taxon>Pseudomonadati</taxon>
        <taxon>Bacteroidota</taxon>
        <taxon>Sphingobacteriia</taxon>
        <taxon>Sphingobacteriales</taxon>
        <taxon>Sphingobacteriaceae</taxon>
        <taxon>Mucilaginibacter</taxon>
    </lineage>
</organism>
<dbReference type="RefSeq" id="WP_211339653.1">
    <property type="nucleotide sequence ID" value="NZ_RBKU01000001.1"/>
</dbReference>
<dbReference type="Pfam" id="PF00128">
    <property type="entry name" value="Alpha-amylase"/>
    <property type="match status" value="1"/>
</dbReference>
<dbReference type="Pfam" id="PF16657">
    <property type="entry name" value="Malt_amylase_C"/>
    <property type="match status" value="1"/>
</dbReference>
<dbReference type="FunFam" id="2.60.40.1180:FF:000007">
    <property type="entry name" value="Sucrose isomerase"/>
    <property type="match status" value="1"/>
</dbReference>
<dbReference type="InterPro" id="IPR032091">
    <property type="entry name" value="Malt_amylase-like_C"/>
</dbReference>
<dbReference type="AlphaFoldDB" id="A0A495IVM9"/>
<proteinExistence type="inferred from homology"/>
<dbReference type="EMBL" id="RBKU01000001">
    <property type="protein sequence ID" value="RKR80780.1"/>
    <property type="molecule type" value="Genomic_DNA"/>
</dbReference>
<dbReference type="Gene3D" id="3.90.400.10">
    <property type="entry name" value="Oligo-1,6-glucosidase, Domain 2"/>
    <property type="match status" value="1"/>
</dbReference>
<reference evidence="6 7" key="1">
    <citation type="submission" date="2018-10" db="EMBL/GenBank/DDBJ databases">
        <title>Genomic Encyclopedia of Archaeal and Bacterial Type Strains, Phase II (KMG-II): from individual species to whole genera.</title>
        <authorList>
            <person name="Goeker M."/>
        </authorList>
    </citation>
    <scope>NUCLEOTIDE SEQUENCE [LARGE SCALE GENOMIC DNA]</scope>
    <source>
        <strain evidence="6 7">DSM 18602</strain>
    </source>
</reference>
<keyword evidence="3" id="KW-0326">Glycosidase</keyword>
<sequence length="603" mass="68956">MKNLNQNFCKAFMGLALLLCGTSVLAQTKNTANTVIPGRRWWKEAVVYQIYPRSFKDSNGDGVGDLKGIISKLDYIKSLGIDVIWLNPVFASPNADNGYDISDYRKIMKEFGTMADFDALLKGMHKRKLKLVLDLVVNHSSDEHQWFKQSRSSRNNPYRNYYHWWPAEKGKPPFRPGAFEVDGSGWRYDALTNAYYLHYFSFKQPDLNWENPKLRNEIFSMMNFWFDKGVDGFRMDVIPFIAKDTTFPVITPKMLQQKYHGDWSQYLASGPKLHSYLKEMYAKTLSKHNVMSVAEGAGVTAETAHGFVDEDRKELNMLYHFEGVSYGYEPNKFKTPIPGGYKLPGFKAIYSKWDSIFALKGWGTIYLGNHDQPRMLTRWGNDLPQFREASSKMLTTFILSMRATPYYFSGDELGMSNIKFDKIEDYRDIESINMYKQIKERGGNLKEFLEAQKISARDNGRTPFQWNGSANAGFTSGQPWLKVNPNYTTVNAAAEEKDQKSVLNYFRKMIALRKALPELVYGKYTLIDRGNEKVYAYTRVLGDKKLLVLLNFSATQAGIALPLAAGHPGAVLINNLSDLKIDANKTQNNYSLKPYQAAIVRLN</sequence>
<evidence type="ECO:0000256" key="1">
    <source>
        <dbReference type="ARBA" id="ARBA00008061"/>
    </source>
</evidence>
<dbReference type="InterPro" id="IPR013780">
    <property type="entry name" value="Glyco_hydro_b"/>
</dbReference>
<keyword evidence="2" id="KW-0378">Hydrolase</keyword>
<dbReference type="CDD" id="cd11333">
    <property type="entry name" value="AmyAc_SI_OligoGlu_DGase"/>
    <property type="match status" value="1"/>
</dbReference>
<evidence type="ECO:0000256" key="3">
    <source>
        <dbReference type="ARBA" id="ARBA00023295"/>
    </source>
</evidence>
<dbReference type="GO" id="GO:0009313">
    <property type="term" value="P:oligosaccharide catabolic process"/>
    <property type="evidence" value="ECO:0007669"/>
    <property type="project" value="TreeGrafter"/>
</dbReference>
<evidence type="ECO:0000259" key="5">
    <source>
        <dbReference type="SMART" id="SM00642"/>
    </source>
</evidence>
<feature type="chain" id="PRO_5019744156" evidence="4">
    <location>
        <begin position="27"/>
        <end position="603"/>
    </location>
</feature>
<dbReference type="Gene3D" id="3.20.20.80">
    <property type="entry name" value="Glycosidases"/>
    <property type="match status" value="1"/>
</dbReference>
<evidence type="ECO:0000313" key="6">
    <source>
        <dbReference type="EMBL" id="RKR80780.1"/>
    </source>
</evidence>
<dbReference type="PANTHER" id="PTHR10357">
    <property type="entry name" value="ALPHA-AMYLASE FAMILY MEMBER"/>
    <property type="match status" value="1"/>
</dbReference>
<name>A0A495IVM9_9SPHI</name>
<protein>
    <submittedName>
        <fullName evidence="6">Oligo-1,6-glucosidase</fullName>
    </submittedName>
</protein>
<keyword evidence="7" id="KW-1185">Reference proteome</keyword>
<dbReference type="Gene3D" id="2.60.40.1180">
    <property type="entry name" value="Golgi alpha-mannosidase II"/>
    <property type="match status" value="1"/>
</dbReference>
<dbReference type="InterPro" id="IPR017853">
    <property type="entry name" value="GH"/>
</dbReference>
<dbReference type="SMART" id="SM00642">
    <property type="entry name" value="Aamy"/>
    <property type="match status" value="1"/>
</dbReference>
<feature type="domain" description="Glycosyl hydrolase family 13 catalytic" evidence="5">
    <location>
        <begin position="49"/>
        <end position="461"/>
    </location>
</feature>
<gene>
    <name evidence="6" type="ORF">BDD43_0914</name>
</gene>
<dbReference type="InterPro" id="IPR045857">
    <property type="entry name" value="O16G_dom_2"/>
</dbReference>
<comment type="similarity">
    <text evidence="1">Belongs to the glycosyl hydrolase 13 family.</text>
</comment>
<dbReference type="FunFam" id="3.20.20.80:FF:000064">
    <property type="entry name" value="Oligo-1,6-glucosidase"/>
    <property type="match status" value="2"/>
</dbReference>
<feature type="signal peptide" evidence="4">
    <location>
        <begin position="1"/>
        <end position="26"/>
    </location>
</feature>
<evidence type="ECO:0000256" key="4">
    <source>
        <dbReference type="SAM" id="SignalP"/>
    </source>
</evidence>
<dbReference type="Proteomes" id="UP000268007">
    <property type="component" value="Unassembled WGS sequence"/>
</dbReference>
<dbReference type="InterPro" id="IPR006047">
    <property type="entry name" value="GH13_cat_dom"/>
</dbReference>
<evidence type="ECO:0000256" key="2">
    <source>
        <dbReference type="ARBA" id="ARBA00022801"/>
    </source>
</evidence>
<dbReference type="SUPFAM" id="SSF51011">
    <property type="entry name" value="Glycosyl hydrolase domain"/>
    <property type="match status" value="1"/>
</dbReference>
<accession>A0A495IVM9</accession>
<dbReference type="SUPFAM" id="SSF51445">
    <property type="entry name" value="(Trans)glycosidases"/>
    <property type="match status" value="1"/>
</dbReference>
<evidence type="ECO:0000313" key="7">
    <source>
        <dbReference type="Proteomes" id="UP000268007"/>
    </source>
</evidence>